<dbReference type="AlphaFoldDB" id="A0A2W5EZ22"/>
<dbReference type="EMBL" id="QFOL01000168">
    <property type="protein sequence ID" value="PZP49235.1"/>
    <property type="molecule type" value="Genomic_DNA"/>
</dbReference>
<gene>
    <name evidence="1" type="ORF">DI595_13935</name>
</gene>
<name>A0A2W5EZ22_9HYPH</name>
<feature type="non-terminal residue" evidence="1">
    <location>
        <position position="1"/>
    </location>
</feature>
<comment type="caution">
    <text evidence="1">The sequence shown here is derived from an EMBL/GenBank/DDBJ whole genome shotgun (WGS) entry which is preliminary data.</text>
</comment>
<proteinExistence type="predicted"/>
<accession>A0A2W5EZ22</accession>
<sequence length="72" mass="8138">EHGHQRNCAKQFFLHFFLLKQRPALPLSASILLDGRACVPHTATIGKYAFFHERSMKQMRGRISSPAAMGAR</sequence>
<dbReference type="Proteomes" id="UP000249769">
    <property type="component" value="Unassembled WGS sequence"/>
</dbReference>
<evidence type="ECO:0000313" key="1">
    <source>
        <dbReference type="EMBL" id="PZP49235.1"/>
    </source>
</evidence>
<evidence type="ECO:0000313" key="2">
    <source>
        <dbReference type="Proteomes" id="UP000249769"/>
    </source>
</evidence>
<reference evidence="1 2" key="1">
    <citation type="submission" date="2017-08" db="EMBL/GenBank/DDBJ databases">
        <title>Infants hospitalized years apart are colonized by the same room-sourced microbial strains.</title>
        <authorList>
            <person name="Brooks B."/>
            <person name="Olm M.R."/>
            <person name="Firek B.A."/>
            <person name="Baker R."/>
            <person name="Thomas B.C."/>
            <person name="Morowitz M.J."/>
            <person name="Banfield J.F."/>
        </authorList>
    </citation>
    <scope>NUCLEOTIDE SEQUENCE [LARGE SCALE GENOMIC DNA]</scope>
    <source>
        <strain evidence="1">S2_009_000_R2_73</strain>
    </source>
</reference>
<protein>
    <submittedName>
        <fullName evidence="1">Uncharacterized protein</fullName>
    </submittedName>
</protein>
<organism evidence="1 2">
    <name type="scientific">Agrobacterium fabrum</name>
    <dbReference type="NCBI Taxonomy" id="1176649"/>
    <lineage>
        <taxon>Bacteria</taxon>
        <taxon>Pseudomonadati</taxon>
        <taxon>Pseudomonadota</taxon>
        <taxon>Alphaproteobacteria</taxon>
        <taxon>Hyphomicrobiales</taxon>
        <taxon>Rhizobiaceae</taxon>
        <taxon>Rhizobium/Agrobacterium group</taxon>
        <taxon>Agrobacterium</taxon>
        <taxon>Agrobacterium tumefaciens complex</taxon>
    </lineage>
</organism>